<name>K1VCW5_TRIAC</name>
<evidence type="ECO:0000313" key="2">
    <source>
        <dbReference type="EMBL" id="EKD01815.1"/>
    </source>
</evidence>
<accession>K1VCW5</accession>
<dbReference type="Proteomes" id="UP000006757">
    <property type="component" value="Unassembled WGS sequence"/>
</dbReference>
<feature type="region of interest" description="Disordered" evidence="1">
    <location>
        <begin position="30"/>
        <end position="64"/>
    </location>
</feature>
<evidence type="ECO:0000313" key="3">
    <source>
        <dbReference type="Proteomes" id="UP000006757"/>
    </source>
</evidence>
<dbReference type="InParanoid" id="K1VCW5"/>
<sequence length="87" mass="9227">MQAPSYRGSRNALCVGKVDDALNLGTVTIGSDENNKGTMRAHGQAAQAKQTQASPSLPVDSVPTSSWRSRGVFVLGRRALDGMLQIQ</sequence>
<proteinExistence type="predicted"/>
<comment type="caution">
    <text evidence="2">The sequence shown here is derived from an EMBL/GenBank/DDBJ whole genome shotgun (WGS) entry which is preliminary data.</text>
</comment>
<protein>
    <submittedName>
        <fullName evidence="2">Uncharacterized protein</fullName>
    </submittedName>
</protein>
<dbReference type="HOGENOM" id="CLU_2484918_0_0_1"/>
<organism evidence="2 3">
    <name type="scientific">Trichosporon asahii var. asahii (strain CBS 8904)</name>
    <name type="common">Yeast</name>
    <dbReference type="NCBI Taxonomy" id="1220162"/>
    <lineage>
        <taxon>Eukaryota</taxon>
        <taxon>Fungi</taxon>
        <taxon>Dikarya</taxon>
        <taxon>Basidiomycota</taxon>
        <taxon>Agaricomycotina</taxon>
        <taxon>Tremellomycetes</taxon>
        <taxon>Trichosporonales</taxon>
        <taxon>Trichosporonaceae</taxon>
        <taxon>Trichosporon</taxon>
    </lineage>
</organism>
<reference evidence="2 3" key="1">
    <citation type="journal article" date="2012" name="Eukaryot. Cell">
        <title>Genome sequence of the Trichosporon asahii environmental strain CBS 8904.</title>
        <authorList>
            <person name="Yang R.Y."/>
            <person name="Li H.T."/>
            <person name="Zhu H."/>
            <person name="Zhou G.P."/>
            <person name="Wang M."/>
            <person name="Wang L."/>
        </authorList>
    </citation>
    <scope>NUCLEOTIDE SEQUENCE [LARGE SCALE GENOMIC DNA]</scope>
    <source>
        <strain evidence="2 3">CBS 8904</strain>
    </source>
</reference>
<dbReference type="AlphaFoldDB" id="K1VCW5"/>
<gene>
    <name evidence="2" type="ORF">A1Q2_03878</name>
</gene>
<keyword evidence="3" id="KW-1185">Reference proteome</keyword>
<dbReference type="EMBL" id="AMBO01000310">
    <property type="protein sequence ID" value="EKD01815.1"/>
    <property type="molecule type" value="Genomic_DNA"/>
</dbReference>
<evidence type="ECO:0000256" key="1">
    <source>
        <dbReference type="SAM" id="MobiDB-lite"/>
    </source>
</evidence>